<gene>
    <name evidence="3" type="ORF">BACCIP111895_02939</name>
</gene>
<keyword evidence="1" id="KW-0812">Transmembrane</keyword>
<organism evidence="3 4">
    <name type="scientific">Neobacillus rhizosphaerae</name>
    <dbReference type="NCBI Taxonomy" id="2880965"/>
    <lineage>
        <taxon>Bacteria</taxon>
        <taxon>Bacillati</taxon>
        <taxon>Bacillota</taxon>
        <taxon>Bacilli</taxon>
        <taxon>Bacillales</taxon>
        <taxon>Bacillaceae</taxon>
        <taxon>Neobacillus</taxon>
    </lineage>
</organism>
<name>A0ABN8KTI3_9BACI</name>
<evidence type="ECO:0000256" key="2">
    <source>
        <dbReference type="SAM" id="SignalP"/>
    </source>
</evidence>
<dbReference type="NCBIfam" id="TIGR02878">
    <property type="entry name" value="spore_ypjB"/>
    <property type="match status" value="1"/>
</dbReference>
<reference evidence="3" key="1">
    <citation type="submission" date="2022-04" db="EMBL/GenBank/DDBJ databases">
        <authorList>
            <person name="Criscuolo A."/>
        </authorList>
    </citation>
    <scope>NUCLEOTIDE SEQUENCE</scope>
    <source>
        <strain evidence="3">CIP111895</strain>
    </source>
</reference>
<keyword evidence="1" id="KW-0472">Membrane</keyword>
<comment type="caution">
    <text evidence="3">The sequence shown here is derived from an EMBL/GenBank/DDBJ whole genome shotgun (WGS) entry which is preliminary data.</text>
</comment>
<feature type="transmembrane region" description="Helical" evidence="1">
    <location>
        <begin position="225"/>
        <end position="245"/>
    </location>
</feature>
<evidence type="ECO:0000313" key="3">
    <source>
        <dbReference type="EMBL" id="CAH2715755.1"/>
    </source>
</evidence>
<proteinExistence type="predicted"/>
<feature type="chain" id="PRO_5046728470" description="Sporulation protein YpjB" evidence="2">
    <location>
        <begin position="23"/>
        <end position="264"/>
    </location>
</feature>
<protein>
    <recommendedName>
        <fullName evidence="5">Sporulation protein YpjB</fullName>
    </recommendedName>
</protein>
<evidence type="ECO:0000256" key="1">
    <source>
        <dbReference type="SAM" id="Phobius"/>
    </source>
</evidence>
<dbReference type="RefSeq" id="WP_248736029.1">
    <property type="nucleotide sequence ID" value="NZ_CALBWS010000019.1"/>
</dbReference>
<keyword evidence="4" id="KW-1185">Reference proteome</keyword>
<accession>A0ABN8KTI3</accession>
<keyword evidence="2" id="KW-0732">Signal</keyword>
<evidence type="ECO:0000313" key="4">
    <source>
        <dbReference type="Proteomes" id="UP000838308"/>
    </source>
</evidence>
<evidence type="ECO:0008006" key="5">
    <source>
        <dbReference type="Google" id="ProtNLM"/>
    </source>
</evidence>
<keyword evidence="1" id="KW-1133">Transmembrane helix</keyword>
<dbReference type="InterPro" id="IPR014231">
    <property type="entry name" value="Spore_YpjB"/>
</dbReference>
<dbReference type="EMBL" id="CALBWS010000019">
    <property type="protein sequence ID" value="CAH2715755.1"/>
    <property type="molecule type" value="Genomic_DNA"/>
</dbReference>
<dbReference type="Pfam" id="PF09577">
    <property type="entry name" value="Spore_YpjB"/>
    <property type="match status" value="1"/>
</dbReference>
<feature type="signal peptide" evidence="2">
    <location>
        <begin position="1"/>
        <end position="22"/>
    </location>
</feature>
<dbReference type="Proteomes" id="UP000838308">
    <property type="component" value="Unassembled WGS sequence"/>
</dbReference>
<sequence>MKIKWFLLFAIIIMLTPIPAFAEQPSTMERLDDISDEALQMVKFHRYEDAKKMLDYFSDQFTSITGNEKPLTLDEVRIVHTSHDEAMEAAVSPTMKYEERINKLTKFRLVIDAIATNHQPLWTEMEDQIMTAFHQAKDAAINGDTPHFHSNFNTFLSLYNVIYPSMKIDVPVENIQRLDARIDFINEYRSQIVKDSKSQQELDALDTDLKNLFANMEEDQADPSIWWVIISTGSIIIMTLSYVGWRKYQGDKAMRKDRSRDQKD</sequence>